<evidence type="ECO:0000313" key="2">
    <source>
        <dbReference type="EMBL" id="TRY61020.1"/>
    </source>
</evidence>
<evidence type="ECO:0000256" key="1">
    <source>
        <dbReference type="SAM" id="MobiDB-lite"/>
    </source>
</evidence>
<reference evidence="2 3" key="1">
    <citation type="journal article" date="2018" name="Nat. Ecol. Evol.">
        <title>Genomic signatures of mitonuclear coevolution across populations of Tigriopus californicus.</title>
        <authorList>
            <person name="Barreto F.S."/>
            <person name="Watson E.T."/>
            <person name="Lima T.G."/>
            <person name="Willett C.S."/>
            <person name="Edmands S."/>
            <person name="Li W."/>
            <person name="Burton R.S."/>
        </authorList>
    </citation>
    <scope>NUCLEOTIDE SEQUENCE [LARGE SCALE GENOMIC DNA]</scope>
    <source>
        <strain evidence="2 3">San Diego</strain>
    </source>
</reference>
<feature type="region of interest" description="Disordered" evidence="1">
    <location>
        <begin position="18"/>
        <end position="48"/>
    </location>
</feature>
<evidence type="ECO:0000313" key="3">
    <source>
        <dbReference type="Proteomes" id="UP000318571"/>
    </source>
</evidence>
<comment type="caution">
    <text evidence="2">The sequence shown here is derived from an EMBL/GenBank/DDBJ whole genome shotgun (WGS) entry which is preliminary data.</text>
</comment>
<feature type="region of interest" description="Disordered" evidence="1">
    <location>
        <begin position="80"/>
        <end position="103"/>
    </location>
</feature>
<gene>
    <name evidence="2" type="ORF">TCAL_16341</name>
</gene>
<dbReference type="EMBL" id="VCGU01000459">
    <property type="protein sequence ID" value="TRY61020.1"/>
    <property type="molecule type" value="Genomic_DNA"/>
</dbReference>
<proteinExistence type="predicted"/>
<organism evidence="2 3">
    <name type="scientific">Tigriopus californicus</name>
    <name type="common">Marine copepod</name>
    <dbReference type="NCBI Taxonomy" id="6832"/>
    <lineage>
        <taxon>Eukaryota</taxon>
        <taxon>Metazoa</taxon>
        <taxon>Ecdysozoa</taxon>
        <taxon>Arthropoda</taxon>
        <taxon>Crustacea</taxon>
        <taxon>Multicrustacea</taxon>
        <taxon>Hexanauplia</taxon>
        <taxon>Copepoda</taxon>
        <taxon>Harpacticoida</taxon>
        <taxon>Harpacticidae</taxon>
        <taxon>Tigriopus</taxon>
    </lineage>
</organism>
<dbReference type="Proteomes" id="UP000318571">
    <property type="component" value="Chromosome 8"/>
</dbReference>
<sequence>MPNPSLKPFPSRWTCRCANETSRTQARESRGRDGLLTMSDPSSNPVPRLTMVRIGHHAPSQASYQQRQLCPPRPHFFTKKAWSSRRSPHPCMGPGNRTPTPDPMKKLLWWTFAPMNPP</sequence>
<protein>
    <submittedName>
        <fullName evidence="2">Uncharacterized protein</fullName>
    </submittedName>
</protein>
<name>A0A553N6J5_TIGCA</name>
<accession>A0A553N6J5</accession>
<dbReference type="AlphaFoldDB" id="A0A553N6J5"/>
<keyword evidence="3" id="KW-1185">Reference proteome</keyword>